<feature type="domain" description="Nudix hydrolase" evidence="4">
    <location>
        <begin position="7"/>
        <end position="133"/>
    </location>
</feature>
<evidence type="ECO:0000259" key="4">
    <source>
        <dbReference type="PROSITE" id="PS51462"/>
    </source>
</evidence>
<dbReference type="InterPro" id="IPR015797">
    <property type="entry name" value="NUDIX_hydrolase-like_dom_sf"/>
</dbReference>
<keyword evidence="6" id="KW-1185">Reference proteome</keyword>
<dbReference type="InterPro" id="IPR000086">
    <property type="entry name" value="NUDIX_hydrolase_dom"/>
</dbReference>
<dbReference type="PROSITE" id="PS00893">
    <property type="entry name" value="NUDIX_BOX"/>
    <property type="match status" value="1"/>
</dbReference>
<evidence type="ECO:0000256" key="2">
    <source>
        <dbReference type="ARBA" id="ARBA00022801"/>
    </source>
</evidence>
<keyword evidence="2 3" id="KW-0378">Hydrolase</keyword>
<organism evidence="5 6">
    <name type="scientific">Paenibacillus septentrionalis</name>
    <dbReference type="NCBI Taxonomy" id="429342"/>
    <lineage>
        <taxon>Bacteria</taxon>
        <taxon>Bacillati</taxon>
        <taxon>Bacillota</taxon>
        <taxon>Bacilli</taxon>
        <taxon>Bacillales</taxon>
        <taxon>Paenibacillaceae</taxon>
        <taxon>Paenibacillus</taxon>
    </lineage>
</organism>
<protein>
    <submittedName>
        <fullName evidence="5">NUDIX hydrolase</fullName>
    </submittedName>
</protein>
<dbReference type="Proteomes" id="UP001596233">
    <property type="component" value="Unassembled WGS sequence"/>
</dbReference>
<evidence type="ECO:0000256" key="3">
    <source>
        <dbReference type="RuleBase" id="RU003476"/>
    </source>
</evidence>
<comment type="similarity">
    <text evidence="3">Belongs to the Nudix hydrolase family.</text>
</comment>
<name>A0ABW1V2T9_9BACL</name>
<dbReference type="InterPro" id="IPR020476">
    <property type="entry name" value="Nudix_hydrolase"/>
</dbReference>
<dbReference type="PANTHER" id="PTHR43046:SF14">
    <property type="entry name" value="MUTT_NUDIX FAMILY PROTEIN"/>
    <property type="match status" value="1"/>
</dbReference>
<gene>
    <name evidence="5" type="ORF">ACFP56_10820</name>
</gene>
<comment type="caution">
    <text evidence="5">The sequence shown here is derived from an EMBL/GenBank/DDBJ whole genome shotgun (WGS) entry which is preliminary data.</text>
</comment>
<dbReference type="GO" id="GO:0016787">
    <property type="term" value="F:hydrolase activity"/>
    <property type="evidence" value="ECO:0007669"/>
    <property type="project" value="UniProtKB-KW"/>
</dbReference>
<proteinExistence type="inferred from homology"/>
<sequence>MQEHNNFSREMFGIISQAVIIKDKKVLMVRQYVQRGDIVWNFPGGGIEENETPEEACIREVKEETGLEVTDLILIHLQDEKYTYLIKNIKGSVILDTTNRDNEDILEVRWISLDDSDKFDTYTKPIMDMLSKIEAGPNLT</sequence>
<evidence type="ECO:0000313" key="6">
    <source>
        <dbReference type="Proteomes" id="UP001596233"/>
    </source>
</evidence>
<dbReference type="CDD" id="cd02883">
    <property type="entry name" value="NUDIX_Hydrolase"/>
    <property type="match status" value="1"/>
</dbReference>
<dbReference type="EMBL" id="JBHSTE010000003">
    <property type="protein sequence ID" value="MFC6333117.1"/>
    <property type="molecule type" value="Genomic_DNA"/>
</dbReference>
<dbReference type="PANTHER" id="PTHR43046">
    <property type="entry name" value="GDP-MANNOSE MANNOSYL HYDROLASE"/>
    <property type="match status" value="1"/>
</dbReference>
<dbReference type="PROSITE" id="PS51462">
    <property type="entry name" value="NUDIX"/>
    <property type="match status" value="1"/>
</dbReference>
<dbReference type="Pfam" id="PF00293">
    <property type="entry name" value="NUDIX"/>
    <property type="match status" value="1"/>
</dbReference>
<dbReference type="Gene3D" id="3.90.79.10">
    <property type="entry name" value="Nucleoside Triphosphate Pyrophosphohydrolase"/>
    <property type="match status" value="1"/>
</dbReference>
<evidence type="ECO:0000313" key="5">
    <source>
        <dbReference type="EMBL" id="MFC6333117.1"/>
    </source>
</evidence>
<dbReference type="PRINTS" id="PR00502">
    <property type="entry name" value="NUDIXFAMILY"/>
</dbReference>
<dbReference type="RefSeq" id="WP_379234234.1">
    <property type="nucleotide sequence ID" value="NZ_JBHSTE010000003.1"/>
</dbReference>
<dbReference type="SUPFAM" id="SSF55811">
    <property type="entry name" value="Nudix"/>
    <property type="match status" value="1"/>
</dbReference>
<reference evidence="6" key="1">
    <citation type="journal article" date="2019" name="Int. J. Syst. Evol. Microbiol.">
        <title>The Global Catalogue of Microorganisms (GCM) 10K type strain sequencing project: providing services to taxonomists for standard genome sequencing and annotation.</title>
        <authorList>
            <consortium name="The Broad Institute Genomics Platform"/>
            <consortium name="The Broad Institute Genome Sequencing Center for Infectious Disease"/>
            <person name="Wu L."/>
            <person name="Ma J."/>
        </authorList>
    </citation>
    <scope>NUCLEOTIDE SEQUENCE [LARGE SCALE GENOMIC DNA]</scope>
    <source>
        <strain evidence="6">PCU 280</strain>
    </source>
</reference>
<evidence type="ECO:0000256" key="1">
    <source>
        <dbReference type="ARBA" id="ARBA00001946"/>
    </source>
</evidence>
<accession>A0ABW1V2T9</accession>
<comment type="cofactor">
    <cofactor evidence="1">
        <name>Mg(2+)</name>
        <dbReference type="ChEBI" id="CHEBI:18420"/>
    </cofactor>
</comment>
<dbReference type="InterPro" id="IPR020084">
    <property type="entry name" value="NUDIX_hydrolase_CS"/>
</dbReference>